<dbReference type="InterPro" id="IPR017512">
    <property type="entry name" value="PQQ_MeOH/EtOH_DH"/>
</dbReference>
<evidence type="ECO:0000313" key="7">
    <source>
        <dbReference type="EMBL" id="ABZ06406.1"/>
    </source>
</evidence>
<comment type="cofactor">
    <cofactor evidence="1">
        <name>pyrroloquinoline quinone</name>
        <dbReference type="ChEBI" id="CHEBI:58442"/>
    </cofactor>
</comment>
<evidence type="ECO:0000259" key="6">
    <source>
        <dbReference type="Pfam" id="PF13360"/>
    </source>
</evidence>
<organism evidence="7">
    <name type="scientific">uncultured marine microorganism HF4000_009L19</name>
    <dbReference type="NCBI Taxonomy" id="455516"/>
    <lineage>
        <taxon>unclassified sequences</taxon>
        <taxon>environmental samples</taxon>
    </lineage>
</organism>
<dbReference type="GO" id="GO:0016020">
    <property type="term" value="C:membrane"/>
    <property type="evidence" value="ECO:0007669"/>
    <property type="project" value="InterPro"/>
</dbReference>
<evidence type="ECO:0000256" key="4">
    <source>
        <dbReference type="ARBA" id="ARBA00023002"/>
    </source>
</evidence>
<reference evidence="7" key="1">
    <citation type="journal article" date="2008" name="ISME J.">
        <title>Genomic patterns of recombination, clonal divergence and environment in marine microbial populations.</title>
        <authorList>
            <person name="Konstantinidis K.T."/>
            <person name="Delong E.F."/>
        </authorList>
    </citation>
    <scope>NUCLEOTIDE SEQUENCE</scope>
</reference>
<evidence type="ECO:0000256" key="2">
    <source>
        <dbReference type="ARBA" id="ARBA00008156"/>
    </source>
</evidence>
<name>B3T1E8_9ZZZZ</name>
<dbReference type="Pfam" id="PF13360">
    <property type="entry name" value="PQQ_2"/>
    <property type="match status" value="1"/>
</dbReference>
<dbReference type="SMART" id="SM00564">
    <property type="entry name" value="PQQ"/>
    <property type="match status" value="6"/>
</dbReference>
<dbReference type="GO" id="GO:0016614">
    <property type="term" value="F:oxidoreductase activity, acting on CH-OH group of donors"/>
    <property type="evidence" value="ECO:0007669"/>
    <property type="project" value="InterPro"/>
</dbReference>
<evidence type="ECO:0000256" key="3">
    <source>
        <dbReference type="ARBA" id="ARBA00022723"/>
    </source>
</evidence>
<dbReference type="InterPro" id="IPR018391">
    <property type="entry name" value="PQQ_b-propeller_rpt"/>
</dbReference>
<keyword evidence="3" id="KW-0479">Metal-binding</keyword>
<dbReference type="Gene3D" id="2.140.10.10">
    <property type="entry name" value="Quinoprotein alcohol dehydrogenase-like superfamily"/>
    <property type="match status" value="1"/>
</dbReference>
<dbReference type="GO" id="GO:0005509">
    <property type="term" value="F:calcium ion binding"/>
    <property type="evidence" value="ECO:0007669"/>
    <property type="project" value="InterPro"/>
</dbReference>
<dbReference type="SUPFAM" id="SSF50998">
    <property type="entry name" value="Quinoprotein alcohol dehydrogenase-like"/>
    <property type="match status" value="1"/>
</dbReference>
<gene>
    <name evidence="7" type="ORF">ALOHA_HF4000009L19ctg1g4</name>
</gene>
<feature type="domain" description="Pyrrolo-quinoline quinone repeat" evidence="6">
    <location>
        <begin position="453"/>
        <end position="540"/>
    </location>
</feature>
<dbReference type="InterPro" id="IPR002372">
    <property type="entry name" value="PQQ_rpt_dom"/>
</dbReference>
<dbReference type="PANTHER" id="PTHR32303">
    <property type="entry name" value="QUINOPROTEIN ALCOHOL DEHYDROGENASE (CYTOCHROME C)"/>
    <property type="match status" value="1"/>
</dbReference>
<evidence type="ECO:0000256" key="1">
    <source>
        <dbReference type="ARBA" id="ARBA00001931"/>
    </source>
</evidence>
<sequence>MTRHTLIALLLVSLLPTGAAAQVSFERLLRADEEPENWLTYSGSYKSQRHSQLDQITPANVTDLELRWVFQARSLEVFQATPLVVDGIMYLVEPTNTVVALDAKLGRVFWTYEYTPSRAARPCCGAVNRGLAVLDNTLFLATIDANLVALDATSGKPLWKTNVGDPAAGYALTLAPLVIKDKVVVGIAGGEYGIRGFIAAYDAQTGEEAWKFYTIPGPGEPGHETWQGDDWEHGGAPVWLTGSYDPDLNLTYWGIGNPGPDWNPSQRPGDNLYSDSVVALNADTGELEWYFQFTPNDPYDFDSVQIPVLIDAPDGAGGTLKLMLWGNRNGFFYVLDRESGRFLSGSPFVDVNWASGLDDSGRPVLTPQPPGATTFPGVQGGTNWYSPSYSPGTGLFYVSAWEGYGAVFEPQEQEYQSGRVFLGGRPASPIPGGANVPGLGRGHINNWTAAAGNGAVLAIDPRTGQQRWRFEMTDVTSSGILTTGSNLLFTGGREGYFHALNAESGDLLWKQTLGGMIANGPMSYMVDGTQFVAVASGHSLFVFALED</sequence>
<dbReference type="AlphaFoldDB" id="B3T1E8"/>
<keyword evidence="4" id="KW-0560">Oxidoreductase</keyword>
<dbReference type="Pfam" id="PF01011">
    <property type="entry name" value="PQQ"/>
    <property type="match status" value="1"/>
</dbReference>
<protein>
    <submittedName>
        <fullName evidence="7">Putative PQQ enzyme repeat protein</fullName>
    </submittedName>
</protein>
<proteinExistence type="inferred from homology"/>
<comment type="similarity">
    <text evidence="2">Belongs to the bacterial PQQ dehydrogenase family.</text>
</comment>
<dbReference type="EMBL" id="EU016575">
    <property type="protein sequence ID" value="ABZ06406.1"/>
    <property type="molecule type" value="Genomic_DNA"/>
</dbReference>
<evidence type="ECO:0000259" key="5">
    <source>
        <dbReference type="Pfam" id="PF01011"/>
    </source>
</evidence>
<dbReference type="NCBIfam" id="TIGR03075">
    <property type="entry name" value="PQQ_enz_alc_DH"/>
    <property type="match status" value="1"/>
</dbReference>
<feature type="domain" description="Pyrrolo-quinoline quinone repeat" evidence="5">
    <location>
        <begin position="38"/>
        <end position="341"/>
    </location>
</feature>
<dbReference type="InterPro" id="IPR011047">
    <property type="entry name" value="Quinoprotein_ADH-like_sf"/>
</dbReference>
<accession>B3T1E8</accession>